<evidence type="ECO:0000256" key="1">
    <source>
        <dbReference type="SAM" id="MobiDB-lite"/>
    </source>
</evidence>
<proteinExistence type="predicted"/>
<organism evidence="2 3">
    <name type="scientific">Mycobacterium kansasii</name>
    <dbReference type="NCBI Taxonomy" id="1768"/>
    <lineage>
        <taxon>Bacteria</taxon>
        <taxon>Bacillati</taxon>
        <taxon>Actinomycetota</taxon>
        <taxon>Actinomycetes</taxon>
        <taxon>Mycobacteriales</taxon>
        <taxon>Mycobacteriaceae</taxon>
        <taxon>Mycobacterium</taxon>
    </lineage>
</organism>
<dbReference type="Proteomes" id="UP000516380">
    <property type="component" value="Chromosome"/>
</dbReference>
<gene>
    <name evidence="2" type="ORF">NIIDMKKI_05200</name>
</gene>
<keyword evidence="3" id="KW-1185">Reference proteome</keyword>
<dbReference type="AlphaFoldDB" id="A0A7G1I496"/>
<accession>A0A7G1I496</accession>
<name>A0A7G1I496_MYCKA</name>
<dbReference type="EMBL" id="AP023343">
    <property type="protein sequence ID" value="BCI85314.1"/>
    <property type="molecule type" value="Genomic_DNA"/>
</dbReference>
<sequence>MHDGNRDAGAVVPVSPIAAFHIVLATVAAQDGLLLEQGALAGDQIDVVDPHRSDERSRADAQPGRIPVGIGTQPGRHQLGVEGDLLRFAVLPSGPNGHNWIRGNASRR</sequence>
<protein>
    <submittedName>
        <fullName evidence="2">Uncharacterized protein</fullName>
    </submittedName>
</protein>
<reference evidence="2 3" key="1">
    <citation type="submission" date="2020-07" db="EMBL/GenBank/DDBJ databases">
        <title>Mycobacterium kansasii (former subtype) with zoonotic potential isolated from diseased indoor pet cat, Japan.</title>
        <authorList>
            <person name="Fukano H."/>
            <person name="Terazono T."/>
            <person name="Hoshino Y."/>
        </authorList>
    </citation>
    <scope>NUCLEOTIDE SEQUENCE [LARGE SCALE GENOMIC DNA]</scope>
    <source>
        <strain evidence="2 3">Kuro-I</strain>
    </source>
</reference>
<evidence type="ECO:0000313" key="2">
    <source>
        <dbReference type="EMBL" id="BCI85314.1"/>
    </source>
</evidence>
<evidence type="ECO:0000313" key="3">
    <source>
        <dbReference type="Proteomes" id="UP000516380"/>
    </source>
</evidence>
<feature type="region of interest" description="Disordered" evidence="1">
    <location>
        <begin position="51"/>
        <end position="74"/>
    </location>
</feature>